<dbReference type="PANTHER" id="PTHR34583:SF2">
    <property type="entry name" value="ANTIPORTER SUBUNIT MNHC2-RELATED"/>
    <property type="match status" value="1"/>
</dbReference>
<dbReference type="Proteomes" id="UP000018951">
    <property type="component" value="Unassembled WGS sequence"/>
</dbReference>
<keyword evidence="4 7" id="KW-0812">Transmembrane</keyword>
<evidence type="ECO:0000313" key="9">
    <source>
        <dbReference type="Proteomes" id="UP000018951"/>
    </source>
</evidence>
<evidence type="ECO:0000256" key="6">
    <source>
        <dbReference type="ARBA" id="ARBA00023136"/>
    </source>
</evidence>
<keyword evidence="6 7" id="KW-0472">Membrane</keyword>
<accession>W2V2C5</accession>
<evidence type="ECO:0000313" key="8">
    <source>
        <dbReference type="EMBL" id="ETO91802.1"/>
    </source>
</evidence>
<dbReference type="InterPro" id="IPR039428">
    <property type="entry name" value="NUOK/Mnh_C1-like"/>
</dbReference>
<keyword evidence="9" id="KW-1185">Reference proteome</keyword>
<dbReference type="Gene3D" id="1.10.287.3510">
    <property type="match status" value="1"/>
</dbReference>
<sequence length="61" mass="6723">MISYIHQGSVPILDFSDQTKIYVNPLPHVLMLTAIVVGLSTTTVGLAIIIKMKKIDNDNKL</sequence>
<evidence type="ECO:0000256" key="1">
    <source>
        <dbReference type="ARBA" id="ARBA00004651"/>
    </source>
</evidence>
<comment type="caution">
    <text evidence="8">The sequence shown here is derived from an EMBL/GenBank/DDBJ whole genome shotgun (WGS) entry which is preliminary data.</text>
</comment>
<dbReference type="STRING" id="1401685.P857_980"/>
<keyword evidence="3" id="KW-1003">Cell membrane</keyword>
<dbReference type="InterPro" id="IPR050601">
    <property type="entry name" value="CPA3_antiporter_subunitC"/>
</dbReference>
<evidence type="ECO:0000256" key="4">
    <source>
        <dbReference type="ARBA" id="ARBA00022692"/>
    </source>
</evidence>
<dbReference type="AlphaFoldDB" id="W2V2C5"/>
<dbReference type="EMBL" id="AXCJ01000001">
    <property type="protein sequence ID" value="ETO91802.1"/>
    <property type="molecule type" value="Genomic_DNA"/>
</dbReference>
<evidence type="ECO:0000256" key="3">
    <source>
        <dbReference type="ARBA" id="ARBA00022475"/>
    </source>
</evidence>
<dbReference type="GO" id="GO:0005886">
    <property type="term" value="C:plasma membrane"/>
    <property type="evidence" value="ECO:0007669"/>
    <property type="project" value="UniProtKB-SubCell"/>
</dbReference>
<proteinExistence type="inferred from homology"/>
<keyword evidence="5 7" id="KW-1133">Transmembrane helix</keyword>
<organism evidence="8 9">
    <name type="scientific">Candidatus Xenolissoclinum pacificiensis L6</name>
    <dbReference type="NCBI Taxonomy" id="1401685"/>
    <lineage>
        <taxon>Bacteria</taxon>
        <taxon>Pseudomonadati</taxon>
        <taxon>Pseudomonadota</taxon>
        <taxon>Alphaproteobacteria</taxon>
        <taxon>Rickettsiales</taxon>
        <taxon>Anaplasmataceae</taxon>
        <taxon>Candidatus Xenolissoclinum</taxon>
    </lineage>
</organism>
<feature type="transmembrane region" description="Helical" evidence="7">
    <location>
        <begin position="29"/>
        <end position="50"/>
    </location>
</feature>
<comment type="similarity">
    <text evidence="2">Belongs to the CPA3 antiporters (TC 2.A.63) subunit C family.</text>
</comment>
<reference evidence="8 9" key="1">
    <citation type="journal article" date="2013" name="PLoS ONE">
        <title>Bacterial endosymbiosis in a chordate host: long-term co-evolution and conservation of secondary metabolism.</title>
        <authorList>
            <person name="Kwan J.C."/>
            <person name="Schmidt E.W."/>
        </authorList>
    </citation>
    <scope>NUCLEOTIDE SEQUENCE [LARGE SCALE GENOMIC DNA]</scope>
    <source>
        <strain evidence="9">L6</strain>
    </source>
</reference>
<evidence type="ECO:0000256" key="2">
    <source>
        <dbReference type="ARBA" id="ARBA00010388"/>
    </source>
</evidence>
<name>W2V2C5_9RICK</name>
<gene>
    <name evidence="8" type="ORF">P857_980</name>
</gene>
<protein>
    <submittedName>
        <fullName evidence="8">Uncharacterized protein</fullName>
    </submittedName>
</protein>
<evidence type="ECO:0000256" key="7">
    <source>
        <dbReference type="SAM" id="Phobius"/>
    </source>
</evidence>
<dbReference type="Pfam" id="PF00420">
    <property type="entry name" value="Oxidored_q2"/>
    <property type="match status" value="1"/>
</dbReference>
<dbReference type="PANTHER" id="PTHR34583">
    <property type="entry name" value="ANTIPORTER SUBUNIT MNHC2-RELATED"/>
    <property type="match status" value="1"/>
</dbReference>
<evidence type="ECO:0000256" key="5">
    <source>
        <dbReference type="ARBA" id="ARBA00022989"/>
    </source>
</evidence>
<comment type="subcellular location">
    <subcellularLocation>
        <location evidence="1">Cell membrane</location>
        <topology evidence="1">Multi-pass membrane protein</topology>
    </subcellularLocation>
</comment>